<keyword evidence="1" id="KW-0812">Transmembrane</keyword>
<name>A0A8G2CBG0_9BACT</name>
<feature type="transmembrane region" description="Helical" evidence="1">
    <location>
        <begin position="9"/>
        <end position="27"/>
    </location>
</feature>
<dbReference type="EMBL" id="FQZR01000007">
    <property type="protein sequence ID" value="SHJ55402.1"/>
    <property type="molecule type" value="Genomic_DNA"/>
</dbReference>
<feature type="transmembrane region" description="Helical" evidence="1">
    <location>
        <begin position="94"/>
        <end position="112"/>
    </location>
</feature>
<keyword evidence="1" id="KW-0472">Membrane</keyword>
<dbReference type="Proteomes" id="UP000184001">
    <property type="component" value="Unassembled WGS sequence"/>
</dbReference>
<gene>
    <name evidence="2" type="ORF">SAMN05660830_02702</name>
</gene>
<protein>
    <submittedName>
        <fullName evidence="2">Uncharacterized protein</fullName>
    </submittedName>
</protein>
<sequence>MKTVNVRKLLGLVLLACYFYWQVPFAFQVVMQHDWNNEFITLSACCVAITIIAIPWVLLENRMALGLICTAMIVSGVFPIVAAAWVGFLPSKETLSASMSLGFYGISIWFLFKK</sequence>
<dbReference type="RefSeq" id="WP_019999591.1">
    <property type="nucleotide sequence ID" value="NZ_CP192219.1"/>
</dbReference>
<evidence type="ECO:0000256" key="1">
    <source>
        <dbReference type="SAM" id="Phobius"/>
    </source>
</evidence>
<accession>A0A8G2CBG0</accession>
<proteinExistence type="predicted"/>
<evidence type="ECO:0000313" key="3">
    <source>
        <dbReference type="Proteomes" id="UP000184001"/>
    </source>
</evidence>
<dbReference type="AlphaFoldDB" id="A0A8G2CBG0"/>
<feature type="transmembrane region" description="Helical" evidence="1">
    <location>
        <begin position="39"/>
        <end position="58"/>
    </location>
</feature>
<reference evidence="2 3" key="1">
    <citation type="submission" date="2016-11" db="EMBL/GenBank/DDBJ databases">
        <authorList>
            <person name="Varghese N."/>
            <person name="Submissions S."/>
        </authorList>
    </citation>
    <scope>NUCLEOTIDE SEQUENCE [LARGE SCALE GENOMIC DNA]</scope>
    <source>
        <strain evidence="2 3">DSM 17919</strain>
    </source>
</reference>
<evidence type="ECO:0000313" key="2">
    <source>
        <dbReference type="EMBL" id="SHJ55402.1"/>
    </source>
</evidence>
<organism evidence="2 3">
    <name type="scientific">Halodesulfovibrio aestuarii</name>
    <dbReference type="NCBI Taxonomy" id="126333"/>
    <lineage>
        <taxon>Bacteria</taxon>
        <taxon>Pseudomonadati</taxon>
        <taxon>Thermodesulfobacteriota</taxon>
        <taxon>Desulfovibrionia</taxon>
        <taxon>Desulfovibrionales</taxon>
        <taxon>Desulfovibrionaceae</taxon>
        <taxon>Halodesulfovibrio</taxon>
    </lineage>
</organism>
<feature type="transmembrane region" description="Helical" evidence="1">
    <location>
        <begin position="65"/>
        <end position="88"/>
    </location>
</feature>
<comment type="caution">
    <text evidence="2">The sequence shown here is derived from an EMBL/GenBank/DDBJ whole genome shotgun (WGS) entry which is preliminary data.</text>
</comment>
<keyword evidence="1" id="KW-1133">Transmembrane helix</keyword>